<gene>
    <name evidence="3" type="ORF">CVA01_23420</name>
    <name evidence="2" type="ORF">CVAR292_02678</name>
</gene>
<dbReference type="Proteomes" id="UP000319986">
    <property type="component" value="Unassembled WGS sequence"/>
</dbReference>
<dbReference type="Pfam" id="PF14080">
    <property type="entry name" value="DUF4261"/>
    <property type="match status" value="1"/>
</dbReference>
<feature type="domain" description="DUF4261" evidence="1">
    <location>
        <begin position="200"/>
        <end position="267"/>
    </location>
</feature>
<dbReference type="RefSeq" id="WP_014009864.1">
    <property type="nucleotide sequence ID" value="NZ_BJNT01000019.1"/>
</dbReference>
<evidence type="ECO:0000313" key="4">
    <source>
        <dbReference type="Proteomes" id="UP000182498"/>
    </source>
</evidence>
<evidence type="ECO:0000259" key="1">
    <source>
        <dbReference type="Pfam" id="PF14080"/>
    </source>
</evidence>
<dbReference type="GeneID" id="82888445"/>
<evidence type="ECO:0000313" key="5">
    <source>
        <dbReference type="Proteomes" id="UP000319986"/>
    </source>
</evidence>
<dbReference type="OrthoDB" id="4426103at2"/>
<dbReference type="InterPro" id="IPR025357">
    <property type="entry name" value="DUF4261"/>
</dbReference>
<reference evidence="2" key="2">
    <citation type="submission" date="2015-11" db="EMBL/GenBank/DDBJ databases">
        <authorList>
            <person name="Zhang Y."/>
            <person name="Guo Z."/>
        </authorList>
    </citation>
    <scope>NUCLEOTIDE SEQUENCE [LARGE SCALE GENOMIC DNA]</scope>
    <source>
        <strain evidence="2">Mu292</strain>
    </source>
</reference>
<name>A0A0X2NPE2_9CORY</name>
<keyword evidence="4" id="KW-1185">Reference proteome</keyword>
<accession>A0A0X2NPE2</accession>
<protein>
    <recommendedName>
        <fullName evidence="1">DUF4261 domain-containing protein</fullName>
    </recommendedName>
</protein>
<proteinExistence type="predicted"/>
<dbReference type="AlphaFoldDB" id="A0A0X2NPE2"/>
<sequence length="276" mass="29735">MSDENPATPSATFEPRLMLGDLLFESLPGEEDVIAQVSDVPGDLGVAVEPVAGKEGILEVRIAKFGAIAFLTLIDAPVPDHEAESNAHQLYCQGEDRDRISTHKAQILVAVPPEFTGDAAEQVADLSAPQTQLIAARVHGMLTMALSRLPGLVGYYSGSAAATFGLPFLHQVVTGQFGSTPWPLWVSAWLRPEAEGFSGYTHGLWAMGHPELQVVNASISPEDLFMYLMDTSAYLVLEEGEFADGQSTGRNAEELFTLHAEPWVVDQSVPAFRIGM</sequence>
<dbReference type="Proteomes" id="UP000182498">
    <property type="component" value="Unassembled WGS sequence"/>
</dbReference>
<reference evidence="4" key="1">
    <citation type="submission" date="2015-11" db="EMBL/GenBank/DDBJ databases">
        <authorList>
            <person name="Dugat-Bony E."/>
        </authorList>
    </citation>
    <scope>NUCLEOTIDE SEQUENCE [LARGE SCALE GENOMIC DNA]</scope>
    <source>
        <strain evidence="4">Mu292</strain>
    </source>
</reference>
<dbReference type="EMBL" id="FAUH01000021">
    <property type="protein sequence ID" value="CUU67316.1"/>
    <property type="molecule type" value="Genomic_DNA"/>
</dbReference>
<organism evidence="2 4">
    <name type="scientific">Corynebacterium variabile</name>
    <dbReference type="NCBI Taxonomy" id="1727"/>
    <lineage>
        <taxon>Bacteria</taxon>
        <taxon>Bacillati</taxon>
        <taxon>Actinomycetota</taxon>
        <taxon>Actinomycetes</taxon>
        <taxon>Mycobacteriales</taxon>
        <taxon>Corynebacteriaceae</taxon>
        <taxon>Corynebacterium</taxon>
    </lineage>
</organism>
<evidence type="ECO:0000313" key="2">
    <source>
        <dbReference type="EMBL" id="CUU67316.1"/>
    </source>
</evidence>
<reference evidence="3 5" key="3">
    <citation type="submission" date="2019-06" db="EMBL/GenBank/DDBJ databases">
        <title>Whole genome shotgun sequence of Corynebacterium variabile NBRC 15286.</title>
        <authorList>
            <person name="Hosoyama A."/>
            <person name="Uohara A."/>
            <person name="Ohji S."/>
            <person name="Ichikawa N."/>
        </authorList>
    </citation>
    <scope>NUCLEOTIDE SEQUENCE [LARGE SCALE GENOMIC DNA]</scope>
    <source>
        <strain evidence="3 5">NBRC 15286</strain>
    </source>
</reference>
<dbReference type="EMBL" id="BJNT01000019">
    <property type="protein sequence ID" value="GEC87028.1"/>
    <property type="molecule type" value="Genomic_DNA"/>
</dbReference>
<evidence type="ECO:0000313" key="3">
    <source>
        <dbReference type="EMBL" id="GEC87028.1"/>
    </source>
</evidence>